<dbReference type="Gene3D" id="3.90.550.10">
    <property type="entry name" value="Spore Coat Polysaccharide Biosynthesis Protein SpsA, Chain A"/>
    <property type="match status" value="1"/>
</dbReference>
<evidence type="ECO:0000259" key="2">
    <source>
        <dbReference type="Pfam" id="PF00535"/>
    </source>
</evidence>
<dbReference type="InterPro" id="IPR029044">
    <property type="entry name" value="Nucleotide-diphossugar_trans"/>
</dbReference>
<dbReference type="Pfam" id="PF00535">
    <property type="entry name" value="Glycos_transf_2"/>
    <property type="match status" value="1"/>
</dbReference>
<reference evidence="4" key="1">
    <citation type="submission" date="2016-10" db="EMBL/GenBank/DDBJ databases">
        <authorList>
            <person name="Varghese N."/>
            <person name="Submissions S."/>
        </authorList>
    </citation>
    <scope>NUCLEOTIDE SEQUENCE [LARGE SCALE GENOMIC DNA]</scope>
    <source>
        <strain evidence="4">CPCC 202695</strain>
    </source>
</reference>
<feature type="domain" description="Glycosyltransferase 2-like" evidence="2">
    <location>
        <begin position="23"/>
        <end position="145"/>
    </location>
</feature>
<dbReference type="PANTHER" id="PTHR43685:SF2">
    <property type="entry name" value="GLYCOSYLTRANSFERASE 2-LIKE DOMAIN-CONTAINING PROTEIN"/>
    <property type="match status" value="1"/>
</dbReference>
<feature type="compositionally biased region" description="Basic and acidic residues" evidence="1">
    <location>
        <begin position="847"/>
        <end position="858"/>
    </location>
</feature>
<dbReference type="InterPro" id="IPR001173">
    <property type="entry name" value="Glyco_trans_2-like"/>
</dbReference>
<protein>
    <submittedName>
        <fullName evidence="3">Glycosyltransferase involved in cell wall bisynthesis</fullName>
    </submittedName>
</protein>
<keyword evidence="3" id="KW-0808">Transferase</keyword>
<dbReference type="STRING" id="589382.SAMN04489721_1775"/>
<dbReference type="EMBL" id="LT629755">
    <property type="protein sequence ID" value="SDS71223.1"/>
    <property type="molecule type" value="Genomic_DNA"/>
</dbReference>
<feature type="region of interest" description="Disordered" evidence="1">
    <location>
        <begin position="799"/>
        <end position="868"/>
    </location>
</feature>
<gene>
    <name evidence="3" type="ORF">SAMN04489721_1775</name>
</gene>
<dbReference type="GO" id="GO:0016740">
    <property type="term" value="F:transferase activity"/>
    <property type="evidence" value="ECO:0007669"/>
    <property type="project" value="UniProtKB-KW"/>
</dbReference>
<evidence type="ECO:0000313" key="4">
    <source>
        <dbReference type="Proteomes" id="UP000199482"/>
    </source>
</evidence>
<name>A0A1H1UFH2_9MICO</name>
<evidence type="ECO:0000256" key="1">
    <source>
        <dbReference type="SAM" id="MobiDB-lite"/>
    </source>
</evidence>
<sequence>MHSEGADSRFKQETPVSSTPDVSIVIPLHDDEEWVASALESCTRQTLRNIEIICVDDASTDGTAAVVDAHRRKDPRIRLLKQDANLSAFQARRRGVEAAAAPYVLFLDGDDELAPDAARVALRRARAEAADIVGFGVEVVKPDGSTGGEFEASLQPRHRTLTGAGIVPGIFPQGKVAQGQLWRNLYRRELLLEAYSGLPDDLILFRANDIPIAFLAFARARRYASTTKHLYRYFFRRGRSGHQVVDLDAFRFYLGAVDSIECIEESIRELGERLEDPADLFASYESARLSIIGSVLGYCIRNVSKKLQPDCVSLLGERVGDVDMIRAAASFRPDARALLSSRAEAPEAPRNVQRVLIATHDMKTGGVQGVVAAQSRYLVENGLSVTVAVHKSDDAVHDLPPEVRLIVIDGTTLAGKLRSWLEICKKHDVVIDHNVLYNENWPFYALIARTIGVPTIGWLHNFALRTVYDFGTRGSFLRAHLPLLWTVVVLSTEDVSFWKLQGIERVVWLPNPPSTLLAKLGERQPKSPPDGTVNLVWWGRLQQHTKQVRDLIAVAEHLRGLDIDFHLTIIGPDTADLTAAELLDEAARRGVADAVSLPGPLYGQDLLDALSEAHLLVSTSVIEGNPLTLVEAQAMGMPIAMYELPWVETTKDNDGVSAVRQGSVTDLAHEIARISRDPADYAKLSEASLAAARRARSHDMADLYARLLSESLPPEYSPAPSLADASLLLDWMTFYSERNVGIQARVKGRLRARLAAELEATRRSFTFRVGRVVAFLPRHLARAVLRGLAATSVGALQRAAQRTGSAPQADAAPAGPTEGRSPARPDGLPGSSGRARPTSVQEGELNAEQRRDVVEQVRAEVLGRPAGG</sequence>
<dbReference type="InterPro" id="IPR050834">
    <property type="entry name" value="Glycosyltransf_2"/>
</dbReference>
<dbReference type="SUPFAM" id="SSF53448">
    <property type="entry name" value="Nucleotide-diphospho-sugar transferases"/>
    <property type="match status" value="1"/>
</dbReference>
<proteinExistence type="predicted"/>
<dbReference type="Proteomes" id="UP000199482">
    <property type="component" value="Chromosome I"/>
</dbReference>
<evidence type="ECO:0000313" key="3">
    <source>
        <dbReference type="EMBL" id="SDS71223.1"/>
    </source>
</evidence>
<dbReference type="SUPFAM" id="SSF53756">
    <property type="entry name" value="UDP-Glycosyltransferase/glycogen phosphorylase"/>
    <property type="match status" value="1"/>
</dbReference>
<dbReference type="PANTHER" id="PTHR43685">
    <property type="entry name" value="GLYCOSYLTRANSFERASE"/>
    <property type="match status" value="1"/>
</dbReference>
<dbReference type="Pfam" id="PF13692">
    <property type="entry name" value="Glyco_trans_1_4"/>
    <property type="match status" value="1"/>
</dbReference>
<dbReference type="CDD" id="cd00761">
    <property type="entry name" value="Glyco_tranf_GTA_type"/>
    <property type="match status" value="1"/>
</dbReference>
<organism evidence="3 4">
    <name type="scientific">Agromyces flavus</name>
    <dbReference type="NCBI Taxonomy" id="589382"/>
    <lineage>
        <taxon>Bacteria</taxon>
        <taxon>Bacillati</taxon>
        <taxon>Actinomycetota</taxon>
        <taxon>Actinomycetes</taxon>
        <taxon>Micrococcales</taxon>
        <taxon>Microbacteriaceae</taxon>
        <taxon>Agromyces</taxon>
    </lineage>
</organism>
<dbReference type="AlphaFoldDB" id="A0A1H1UFH2"/>
<accession>A0A1H1UFH2</accession>
<dbReference type="Gene3D" id="3.40.50.2000">
    <property type="entry name" value="Glycogen Phosphorylase B"/>
    <property type="match status" value="2"/>
</dbReference>
<dbReference type="CDD" id="cd03801">
    <property type="entry name" value="GT4_PimA-like"/>
    <property type="match status" value="1"/>
</dbReference>